<evidence type="ECO:0000256" key="4">
    <source>
        <dbReference type="ARBA" id="ARBA00004762"/>
    </source>
</evidence>
<evidence type="ECO:0000256" key="12">
    <source>
        <dbReference type="ARBA" id="ARBA00023002"/>
    </source>
</evidence>
<dbReference type="GO" id="GO:0003862">
    <property type="term" value="F:3-isopropylmalate dehydrogenase activity"/>
    <property type="evidence" value="ECO:0007669"/>
    <property type="project" value="UniProtKB-UniRule"/>
</dbReference>
<keyword evidence="8 15" id="KW-0963">Cytoplasm</keyword>
<dbReference type="UniPathway" id="UPA00048">
    <property type="reaction ID" value="UER00072"/>
</dbReference>
<dbReference type="AlphaFoldDB" id="V8CAJ0"/>
<evidence type="ECO:0000256" key="3">
    <source>
        <dbReference type="ARBA" id="ARBA00004496"/>
    </source>
</evidence>
<comment type="similarity">
    <text evidence="5 15">Belongs to the isocitrate and isopropylmalate dehydrogenases family. LeuB type 1 subfamily.</text>
</comment>
<evidence type="ECO:0000256" key="10">
    <source>
        <dbReference type="ARBA" id="ARBA00022723"/>
    </source>
</evidence>
<evidence type="ECO:0000256" key="2">
    <source>
        <dbReference type="ARBA" id="ARBA00001936"/>
    </source>
</evidence>
<keyword evidence="7 15" id="KW-0432">Leucine biosynthesis</keyword>
<dbReference type="InterPro" id="IPR024084">
    <property type="entry name" value="IsoPropMal-DH-like_dom"/>
</dbReference>
<proteinExistence type="inferred from homology"/>
<evidence type="ECO:0000256" key="7">
    <source>
        <dbReference type="ARBA" id="ARBA00022430"/>
    </source>
</evidence>
<dbReference type="InterPro" id="IPR004429">
    <property type="entry name" value="Isopropylmalate_DH"/>
</dbReference>
<feature type="domain" description="Isopropylmalate dehydrogenase-like" evidence="17">
    <location>
        <begin position="9"/>
        <end position="353"/>
    </location>
</feature>
<evidence type="ECO:0000256" key="11">
    <source>
        <dbReference type="ARBA" id="ARBA00022842"/>
    </source>
</evidence>
<keyword evidence="14 15" id="KW-0100">Branched-chain amino acid biosynthesis</keyword>
<feature type="site" description="Important for catalysis" evidence="15">
    <location>
        <position position="192"/>
    </location>
</feature>
<evidence type="ECO:0000256" key="13">
    <source>
        <dbReference type="ARBA" id="ARBA00023027"/>
    </source>
</evidence>
<dbReference type="Pfam" id="PF00180">
    <property type="entry name" value="Iso_dh"/>
    <property type="match status" value="1"/>
</dbReference>
<evidence type="ECO:0000256" key="5">
    <source>
        <dbReference type="ARBA" id="ARBA00008319"/>
    </source>
</evidence>
<feature type="binding site" evidence="15">
    <location>
        <position position="111"/>
    </location>
    <ligand>
        <name>substrate</name>
    </ligand>
</feature>
<feature type="binding site" evidence="15">
    <location>
        <position position="224"/>
    </location>
    <ligand>
        <name>Mg(2+)</name>
        <dbReference type="ChEBI" id="CHEBI:18420"/>
    </ligand>
</feature>
<dbReference type="EC" id="1.1.1.85" evidence="15"/>
<comment type="cofactor">
    <cofactor evidence="2">
        <name>Mn(2+)</name>
        <dbReference type="ChEBI" id="CHEBI:29035"/>
    </cofactor>
</comment>
<comment type="function">
    <text evidence="15 16">Catalyzes the oxidation of 3-carboxy-2-hydroxy-4-methylpentanoate (3-isopropylmalate) to 3-carboxy-4-methyl-2-oxopentanoate. The product decarboxylates to 4-methyl-2 oxopentanoate.</text>
</comment>
<comment type="pathway">
    <text evidence="4 15 16">Amino-acid biosynthesis; L-leucine biosynthesis; L-leucine from 3-methyl-2-oxobutanoate: step 3/4.</text>
</comment>
<comment type="subcellular location">
    <subcellularLocation>
        <location evidence="3 15">Cytoplasm</location>
    </subcellularLocation>
</comment>
<dbReference type="PATRIC" id="fig|1357400.3.peg.1042"/>
<feature type="binding site" evidence="15">
    <location>
        <begin position="281"/>
        <end position="293"/>
    </location>
    <ligand>
        <name>NAD(+)</name>
        <dbReference type="ChEBI" id="CHEBI:57540"/>
    </ligand>
</feature>
<keyword evidence="9 15" id="KW-0028">Amino-acid biosynthesis</keyword>
<keyword evidence="15" id="KW-0464">Manganese</keyword>
<dbReference type="OrthoDB" id="9806254at2"/>
<evidence type="ECO:0000256" key="9">
    <source>
        <dbReference type="ARBA" id="ARBA00022605"/>
    </source>
</evidence>
<evidence type="ECO:0000256" key="14">
    <source>
        <dbReference type="ARBA" id="ARBA00023304"/>
    </source>
</evidence>
<dbReference type="NCBIfam" id="TIGR00169">
    <property type="entry name" value="leuB"/>
    <property type="match status" value="1"/>
</dbReference>
<dbReference type="GO" id="GO:0000287">
    <property type="term" value="F:magnesium ion binding"/>
    <property type="evidence" value="ECO:0007669"/>
    <property type="project" value="InterPro"/>
</dbReference>
<feature type="binding site" evidence="15">
    <location>
        <position position="252"/>
    </location>
    <ligand>
        <name>Mg(2+)</name>
        <dbReference type="ChEBI" id="CHEBI:18420"/>
    </ligand>
</feature>
<feature type="binding site" evidence="15">
    <location>
        <begin position="81"/>
        <end position="94"/>
    </location>
    <ligand>
        <name>NAD(+)</name>
        <dbReference type="ChEBI" id="CHEBI:57540"/>
    </ligand>
</feature>
<feature type="binding site" evidence="15">
    <location>
        <position position="139"/>
    </location>
    <ligand>
        <name>substrate</name>
    </ligand>
</feature>
<evidence type="ECO:0000256" key="16">
    <source>
        <dbReference type="RuleBase" id="RU004445"/>
    </source>
</evidence>
<evidence type="ECO:0000313" key="19">
    <source>
        <dbReference type="Proteomes" id="UP000018731"/>
    </source>
</evidence>
<keyword evidence="13 15" id="KW-0520">NAD</keyword>
<dbReference type="eggNOG" id="COG0473">
    <property type="taxonomic scope" value="Bacteria"/>
</dbReference>
<accession>V8CAJ0</accession>
<reference evidence="18 19" key="1">
    <citation type="journal article" date="2014" name="Genome Announc.">
        <title>Draft genome sequences of six enterohepatic helicobacter species isolated from humans and one from rhesus macaques.</title>
        <authorList>
            <person name="Shen Z."/>
            <person name="Sheh A."/>
            <person name="Young S.K."/>
            <person name="Abouelliel A."/>
            <person name="Ward D.V."/>
            <person name="Earl A.M."/>
            <person name="Fox J.G."/>
        </authorList>
    </citation>
    <scope>NUCLEOTIDE SEQUENCE [LARGE SCALE GENOMIC DNA]</scope>
    <source>
        <strain evidence="18 19">MIT 99-5501</strain>
    </source>
</reference>
<organism evidence="18 19">
    <name type="scientific">Helicobacter macacae MIT 99-5501</name>
    <dbReference type="NCBI Taxonomy" id="1357400"/>
    <lineage>
        <taxon>Bacteria</taxon>
        <taxon>Pseudomonadati</taxon>
        <taxon>Campylobacterota</taxon>
        <taxon>Epsilonproteobacteria</taxon>
        <taxon>Campylobacterales</taxon>
        <taxon>Helicobacteraceae</taxon>
        <taxon>Helicobacter</taxon>
    </lineage>
</organism>
<dbReference type="Gene3D" id="3.40.718.10">
    <property type="entry name" value="Isopropylmalate Dehydrogenase"/>
    <property type="match status" value="1"/>
</dbReference>
<protein>
    <recommendedName>
        <fullName evidence="15">3-isopropylmalate dehydrogenase</fullName>
        <ecNumber evidence="15">1.1.1.85</ecNumber>
    </recommendedName>
    <alternativeName>
        <fullName evidence="15">3-IPM-DH</fullName>
    </alternativeName>
    <alternativeName>
        <fullName evidence="15">Beta-IPM dehydrogenase</fullName>
        <shortName evidence="15">IMDH</shortName>
    </alternativeName>
</protein>
<evidence type="ECO:0000313" key="18">
    <source>
        <dbReference type="EMBL" id="ETD24010.1"/>
    </source>
</evidence>
<dbReference type="GO" id="GO:0005829">
    <property type="term" value="C:cytosol"/>
    <property type="evidence" value="ECO:0007669"/>
    <property type="project" value="TreeGrafter"/>
</dbReference>
<gene>
    <name evidence="15" type="primary">leuB</name>
    <name evidence="18" type="ORF">HMPREF2086_00757</name>
</gene>
<dbReference type="STRING" id="1357400.HMPREF2086_00757"/>
<sequence length="358" mass="39016">MSTQPKTHKIAVIRGDGIGDEIITQAIKVLEVAQSKYDFKLEFSEYLMGGVAYDECGEPLPEATIKGCLDSSAVLFGAVGGSKWESLPKPKRPEAGLLTLRKALSVFANLRPAMVFSELVDSSPLKREIIEGVDLLIVRELISGIYFGEPCAKEANKAYNTMVYTRSEIERIAHRAFKLADTRSKKLCSVDKANVLEVSELWREVVNEVAKSYPSVELTHQYVDNASMQLVREPKQFDVILTSNLFGDILSDEASQITGSIGLLPSASIGESIGLYEPIHGSAPDIAGQNIANPIATILSAAMMLEISLGLDKPAKAIKEAIQKVLKEGYRTKDIAQFGAKKVCSTQEMGDKIAEMIC</sequence>
<keyword evidence="19" id="KW-1185">Reference proteome</keyword>
<dbReference type="HOGENOM" id="CLU_031953_0_3_7"/>
<dbReference type="GO" id="GO:0051287">
    <property type="term" value="F:NAD binding"/>
    <property type="evidence" value="ECO:0007669"/>
    <property type="project" value="InterPro"/>
</dbReference>
<comment type="catalytic activity">
    <reaction evidence="1 15 16">
        <text>(2R,3S)-3-isopropylmalate + NAD(+) = 4-methyl-2-oxopentanoate + CO2 + NADH</text>
        <dbReference type="Rhea" id="RHEA:32271"/>
        <dbReference type="ChEBI" id="CHEBI:16526"/>
        <dbReference type="ChEBI" id="CHEBI:17865"/>
        <dbReference type="ChEBI" id="CHEBI:35121"/>
        <dbReference type="ChEBI" id="CHEBI:57540"/>
        <dbReference type="ChEBI" id="CHEBI:57945"/>
        <dbReference type="EC" id="1.1.1.85"/>
    </reaction>
</comment>
<dbReference type="InterPro" id="IPR019818">
    <property type="entry name" value="IsoCit/isopropylmalate_DH_CS"/>
</dbReference>
<dbReference type="SUPFAM" id="SSF53659">
    <property type="entry name" value="Isocitrate/Isopropylmalate dehydrogenase-like"/>
    <property type="match status" value="1"/>
</dbReference>
<dbReference type="EMBL" id="AZJI01000004">
    <property type="protein sequence ID" value="ETD24010.1"/>
    <property type="molecule type" value="Genomic_DNA"/>
</dbReference>
<evidence type="ECO:0000259" key="17">
    <source>
        <dbReference type="SMART" id="SM01329"/>
    </source>
</evidence>
<evidence type="ECO:0000256" key="6">
    <source>
        <dbReference type="ARBA" id="ARBA00011738"/>
    </source>
</evidence>
<dbReference type="RefSeq" id="WP_023927481.1">
    <property type="nucleotide sequence ID" value="NZ_KI669454.1"/>
</dbReference>
<keyword evidence="11 15" id="KW-0460">Magnesium</keyword>
<dbReference type="GO" id="GO:0009098">
    <property type="term" value="P:L-leucine biosynthetic process"/>
    <property type="evidence" value="ECO:0007669"/>
    <property type="project" value="UniProtKB-UniRule"/>
</dbReference>
<keyword evidence="12 15" id="KW-0560">Oxidoreductase</keyword>
<dbReference type="HAMAP" id="MF_01033">
    <property type="entry name" value="LeuB_type1"/>
    <property type="match status" value="1"/>
</dbReference>
<evidence type="ECO:0000256" key="1">
    <source>
        <dbReference type="ARBA" id="ARBA00000624"/>
    </source>
</evidence>
<name>V8CAJ0_9HELI</name>
<keyword evidence="10 15" id="KW-0479">Metal-binding</keyword>
<evidence type="ECO:0000256" key="15">
    <source>
        <dbReference type="HAMAP-Rule" id="MF_01033"/>
    </source>
</evidence>
<dbReference type="SMART" id="SM01329">
    <property type="entry name" value="Iso_dh"/>
    <property type="match status" value="1"/>
</dbReference>
<dbReference type="Proteomes" id="UP000018731">
    <property type="component" value="Unassembled WGS sequence"/>
</dbReference>
<comment type="cofactor">
    <cofactor evidence="15 16">
        <name>Mg(2+)</name>
        <dbReference type="ChEBI" id="CHEBI:18420"/>
    </cofactor>
    <cofactor evidence="15 16">
        <name>Mn(2+)</name>
        <dbReference type="ChEBI" id="CHEBI:29035"/>
    </cofactor>
    <text evidence="15 16">Binds 1 Mg(2+) or Mn(2+) ion per subunit.</text>
</comment>
<dbReference type="PANTHER" id="PTHR42979:SF1">
    <property type="entry name" value="3-ISOPROPYLMALATE DEHYDROGENASE"/>
    <property type="match status" value="1"/>
</dbReference>
<dbReference type="PROSITE" id="PS00470">
    <property type="entry name" value="IDH_IMDH"/>
    <property type="match status" value="1"/>
</dbReference>
<feature type="binding site" evidence="15">
    <location>
        <position position="224"/>
    </location>
    <ligand>
        <name>substrate</name>
    </ligand>
</feature>
<dbReference type="PANTHER" id="PTHR42979">
    <property type="entry name" value="3-ISOPROPYLMALATE DEHYDROGENASE"/>
    <property type="match status" value="1"/>
</dbReference>
<evidence type="ECO:0000256" key="8">
    <source>
        <dbReference type="ARBA" id="ARBA00022490"/>
    </source>
</evidence>
<feature type="binding site" evidence="15">
    <location>
        <position position="101"/>
    </location>
    <ligand>
        <name>substrate</name>
    </ligand>
</feature>
<dbReference type="FunFam" id="3.40.718.10:FF:000028">
    <property type="entry name" value="3-isopropylmalate dehydrogenase"/>
    <property type="match status" value="1"/>
</dbReference>
<feature type="binding site" evidence="15">
    <location>
        <position position="248"/>
    </location>
    <ligand>
        <name>Mg(2+)</name>
        <dbReference type="ChEBI" id="CHEBI:18420"/>
    </ligand>
</feature>
<comment type="caution">
    <text evidence="18">The sequence shown here is derived from an EMBL/GenBank/DDBJ whole genome shotgun (WGS) entry which is preliminary data.</text>
</comment>
<feature type="site" description="Important for catalysis" evidence="15">
    <location>
        <position position="146"/>
    </location>
</feature>
<comment type="subunit">
    <text evidence="6 15 16">Homodimer.</text>
</comment>